<dbReference type="GO" id="GO:0005829">
    <property type="term" value="C:cytosol"/>
    <property type="evidence" value="ECO:0007669"/>
    <property type="project" value="TreeGrafter"/>
</dbReference>
<dbReference type="Gene3D" id="1.25.40.20">
    <property type="entry name" value="Ankyrin repeat-containing domain"/>
    <property type="match status" value="2"/>
</dbReference>
<comment type="caution">
    <text evidence="4">The sequence shown here is derived from an EMBL/GenBank/DDBJ whole genome shotgun (WGS) entry which is preliminary data.</text>
</comment>
<dbReference type="PANTHER" id="PTHR46680">
    <property type="entry name" value="NF-KAPPA-B INHIBITOR ALPHA"/>
    <property type="match status" value="1"/>
</dbReference>
<dbReference type="GO" id="GO:0051059">
    <property type="term" value="F:NF-kappaB binding"/>
    <property type="evidence" value="ECO:0007669"/>
    <property type="project" value="TreeGrafter"/>
</dbReference>
<organism evidence="4 5">
    <name type="scientific">Fusarium longipes</name>
    <dbReference type="NCBI Taxonomy" id="694270"/>
    <lineage>
        <taxon>Eukaryota</taxon>
        <taxon>Fungi</taxon>
        <taxon>Dikarya</taxon>
        <taxon>Ascomycota</taxon>
        <taxon>Pezizomycotina</taxon>
        <taxon>Sordariomycetes</taxon>
        <taxon>Hypocreomycetidae</taxon>
        <taxon>Hypocreales</taxon>
        <taxon>Nectriaceae</taxon>
        <taxon>Fusarium</taxon>
    </lineage>
</organism>
<gene>
    <name evidence="4" type="ORF">FLONG3_8452</name>
</gene>
<dbReference type="PANTHER" id="PTHR46680:SF3">
    <property type="entry name" value="NF-KAPPA-B INHIBITOR CACTUS"/>
    <property type="match status" value="1"/>
</dbReference>
<keyword evidence="1" id="KW-0677">Repeat</keyword>
<dbReference type="EMBL" id="PXOG01000202">
    <property type="protein sequence ID" value="RGP67526.1"/>
    <property type="molecule type" value="Genomic_DNA"/>
</dbReference>
<dbReference type="InterPro" id="IPR002110">
    <property type="entry name" value="Ankyrin_rpt"/>
</dbReference>
<evidence type="ECO:0000313" key="4">
    <source>
        <dbReference type="EMBL" id="RGP67526.1"/>
    </source>
</evidence>
<name>A0A395S542_9HYPO</name>
<dbReference type="STRING" id="694270.A0A395S542"/>
<proteinExistence type="predicted"/>
<keyword evidence="5" id="KW-1185">Reference proteome</keyword>
<keyword evidence="2 3" id="KW-0040">ANK repeat</keyword>
<dbReference type="SUPFAM" id="SSF48403">
    <property type="entry name" value="Ankyrin repeat"/>
    <property type="match status" value="1"/>
</dbReference>
<dbReference type="GO" id="GO:0071356">
    <property type="term" value="P:cellular response to tumor necrosis factor"/>
    <property type="evidence" value="ECO:0007669"/>
    <property type="project" value="TreeGrafter"/>
</dbReference>
<sequence length="731" mass="82395">MAELLGIIAGGAGLASLALQLVEGGQKLRHRYKNAKGLEGNVSWLSQDIELIGRQLIQLESSAPSILQEQLGPIMLERCRSRSASVAARLDSLTEEIPITVSKREIIRATFRSGQWRSELDELQCLVTGLKQDISQLYIVEHHALMQQIRKQAVATDSECATLTTASSTEIIHGKYSTADQRGITQCSVRNCNCSCHKKRTISGMFWRLRYSPLVEMFRPCDSPSCTARHYRIDIRLVLNRCSVPFKVTLGLDVVVEPGRYSLQPSLEIETVVDYTAPEYGIMRKLTTKQMDWTTAEKEFRAIYRSNPKFVNQVNMQGEGFLEGRIGDSPPLHFSVLHESDEVFEALVKRTPRPLEQHVNFLGQTVLHLAVQQPSRVVYLLGIGHEVDPCDKNGMTPLLYAARMNLPDTAIILLEHAARLIVNDDEDVKKTARSLLFWGDWNLFWAAIDFTVTTQPDATRLILHYVVQYCVDDTCYSAHESDGMRSGCFNFWAKVVSTLGSPNIIFEDGRTLMHVVCQPEGARALIQLGFDRFNNRDSNGESCLFRLVQLADSSLVRLAVASGSDVNMTNNSKYSILHTLLDSLMRSDGPTIPEFLKTLDILLDQEVDVSARDCCSCKCSAGGRLPCSIFSRRGSIYSKGSLLTWFEWIEVLEERGLVAEAKEACLAYLRRIYFDEAGLHHSDSSCVWYRHVHKISDDRFWDIPEQIAIDNLESMMQDLSEKDYADCLDIR</sequence>
<evidence type="ECO:0000313" key="5">
    <source>
        <dbReference type="Proteomes" id="UP000266234"/>
    </source>
</evidence>
<dbReference type="AlphaFoldDB" id="A0A395S542"/>
<evidence type="ECO:0000256" key="2">
    <source>
        <dbReference type="ARBA" id="ARBA00023043"/>
    </source>
</evidence>
<dbReference type="OrthoDB" id="3200163at2759"/>
<evidence type="ECO:0000256" key="3">
    <source>
        <dbReference type="PROSITE-ProRule" id="PRU00023"/>
    </source>
</evidence>
<evidence type="ECO:0000256" key="1">
    <source>
        <dbReference type="ARBA" id="ARBA00022737"/>
    </source>
</evidence>
<dbReference type="SMART" id="SM00248">
    <property type="entry name" value="ANK"/>
    <property type="match status" value="5"/>
</dbReference>
<feature type="repeat" description="ANK" evidence="3">
    <location>
        <begin position="393"/>
        <end position="425"/>
    </location>
</feature>
<dbReference type="Proteomes" id="UP000266234">
    <property type="component" value="Unassembled WGS sequence"/>
</dbReference>
<dbReference type="InterPro" id="IPR051070">
    <property type="entry name" value="NF-kappa-B_inhibitor"/>
</dbReference>
<evidence type="ECO:0008006" key="6">
    <source>
        <dbReference type="Google" id="ProtNLM"/>
    </source>
</evidence>
<dbReference type="InterPro" id="IPR036770">
    <property type="entry name" value="Ankyrin_rpt-contain_sf"/>
</dbReference>
<dbReference type="Pfam" id="PF12796">
    <property type="entry name" value="Ank_2"/>
    <property type="match status" value="1"/>
</dbReference>
<protein>
    <recommendedName>
        <fullName evidence="6">Ankyrin</fullName>
    </recommendedName>
</protein>
<accession>A0A395S542</accession>
<dbReference type="PROSITE" id="PS50088">
    <property type="entry name" value="ANK_REPEAT"/>
    <property type="match status" value="1"/>
</dbReference>
<reference evidence="4 5" key="1">
    <citation type="journal article" date="2018" name="PLoS Pathog.">
        <title>Evolution of structural diversity of trichothecenes, a family of toxins produced by plant pathogenic and entomopathogenic fungi.</title>
        <authorList>
            <person name="Proctor R.H."/>
            <person name="McCormick S.P."/>
            <person name="Kim H.S."/>
            <person name="Cardoza R.E."/>
            <person name="Stanley A.M."/>
            <person name="Lindo L."/>
            <person name="Kelly A."/>
            <person name="Brown D.W."/>
            <person name="Lee T."/>
            <person name="Vaughan M.M."/>
            <person name="Alexander N.J."/>
            <person name="Busman M."/>
            <person name="Gutierrez S."/>
        </authorList>
    </citation>
    <scope>NUCLEOTIDE SEQUENCE [LARGE SCALE GENOMIC DNA]</scope>
    <source>
        <strain evidence="4 5">NRRL 20695</strain>
    </source>
</reference>